<evidence type="ECO:0000256" key="9">
    <source>
        <dbReference type="ARBA" id="ARBA00023180"/>
    </source>
</evidence>
<dbReference type="InterPro" id="IPR050332">
    <property type="entry name" value="GPCR_2"/>
</dbReference>
<dbReference type="EMBL" id="MUZQ01000303">
    <property type="protein sequence ID" value="OWK53141.1"/>
    <property type="molecule type" value="Genomic_DNA"/>
</dbReference>
<dbReference type="PROSITE" id="PS50227">
    <property type="entry name" value="G_PROTEIN_RECEP_F2_3"/>
    <property type="match status" value="1"/>
</dbReference>
<dbReference type="PANTHER" id="PTHR45620">
    <property type="entry name" value="PDF RECEPTOR-LIKE PROTEIN-RELATED"/>
    <property type="match status" value="1"/>
</dbReference>
<keyword evidence="9" id="KW-0325">Glycoprotein</keyword>
<evidence type="ECO:0000313" key="15">
    <source>
        <dbReference type="Proteomes" id="UP000197619"/>
    </source>
</evidence>
<comment type="subcellular location">
    <subcellularLocation>
        <location evidence="1">Cell membrane</location>
        <topology evidence="1">Multi-pass membrane protein</topology>
    </subcellularLocation>
</comment>
<dbReference type="PROSITE" id="PS50261">
    <property type="entry name" value="G_PROTEIN_RECEP_F2_4"/>
    <property type="match status" value="1"/>
</dbReference>
<dbReference type="GO" id="GO:0007188">
    <property type="term" value="P:adenylate cyclase-modulating G protein-coupled receptor signaling pathway"/>
    <property type="evidence" value="ECO:0007669"/>
    <property type="project" value="TreeGrafter"/>
</dbReference>
<name>A0A218UHU1_9PASE</name>
<feature type="transmembrane region" description="Helical" evidence="11">
    <location>
        <begin position="363"/>
        <end position="384"/>
    </location>
</feature>
<feature type="transmembrane region" description="Helical" evidence="11">
    <location>
        <begin position="246"/>
        <end position="264"/>
    </location>
</feature>
<protein>
    <submittedName>
        <fullName evidence="14">Parathyroid hormone/parathyroid hormone-related peptide receptor</fullName>
    </submittedName>
</protein>
<evidence type="ECO:0000259" key="12">
    <source>
        <dbReference type="PROSITE" id="PS50227"/>
    </source>
</evidence>
<dbReference type="GO" id="GO:0017046">
    <property type="term" value="F:peptide hormone binding"/>
    <property type="evidence" value="ECO:0007669"/>
    <property type="project" value="TreeGrafter"/>
</dbReference>
<dbReference type="GO" id="GO:0007166">
    <property type="term" value="P:cell surface receptor signaling pathway"/>
    <property type="evidence" value="ECO:0007669"/>
    <property type="project" value="InterPro"/>
</dbReference>
<dbReference type="InterPro" id="IPR017981">
    <property type="entry name" value="GPCR_2-like_7TM"/>
</dbReference>
<dbReference type="Pfam" id="PF00002">
    <property type="entry name" value="7tm_2"/>
    <property type="match status" value="2"/>
</dbReference>
<dbReference type="PROSITE" id="PS00649">
    <property type="entry name" value="G_PROTEIN_RECEP_F2_1"/>
    <property type="match status" value="1"/>
</dbReference>
<dbReference type="GO" id="GO:0008528">
    <property type="term" value="F:G protein-coupled peptide receptor activity"/>
    <property type="evidence" value="ECO:0007669"/>
    <property type="project" value="TreeGrafter"/>
</dbReference>
<keyword evidence="4 11" id="KW-0812">Transmembrane</keyword>
<dbReference type="SMART" id="SM00008">
    <property type="entry name" value="HormR"/>
    <property type="match status" value="1"/>
</dbReference>
<reference evidence="14 15" key="1">
    <citation type="submission" date="2017-05" db="EMBL/GenBank/DDBJ databases">
        <title>Genome of assembly of the Bengalese finch, Lonchura striata domestica.</title>
        <authorList>
            <person name="Colquitt B.M."/>
            <person name="Brainard M.S."/>
        </authorList>
    </citation>
    <scope>NUCLEOTIDE SEQUENCE [LARGE SCALE GENOMIC DNA]</scope>
    <source>
        <strain evidence="14">White83orange57</strain>
    </source>
</reference>
<dbReference type="PANTHER" id="PTHR45620:SF18">
    <property type="entry name" value="PARATHYROID HORMONE_PARATHYROID HORMONE-RELATED PEPTIDE RECEPTOR"/>
    <property type="match status" value="1"/>
</dbReference>
<dbReference type="Gene3D" id="4.10.1240.10">
    <property type="entry name" value="GPCR, family 2, extracellular hormone receptor domain"/>
    <property type="match status" value="1"/>
</dbReference>
<evidence type="ECO:0000256" key="4">
    <source>
        <dbReference type="ARBA" id="ARBA00022692"/>
    </source>
</evidence>
<sequence>MQTYPEVDPDDVLTKEEQIYLLVEAKEKCQRDIKAQLEKIKDPSCPPEWDGIICWPRGSPSQEVSVPCPDYIYDFNHKGKPCTWAESDLTLVTIHGAGTSLGFPRVLLLPQCSLLFPGHAYRYCSAYGTWAMALSINKTWANYTECALLFSSESRSHQKEVFDRLHLMYTVGYSISLASLIVAVCILSYFKRLHCTRNYIHVHLFTSFICRALSIFLKDMVLYSATAPSDADRMREDDFRGPLPGQRGHLIGCKVVVTLFLYFLATNHYWILVEGLYLHSLIFMAFLSNKNYLWVLIIIGWGEHRPQPPVVPQSSRELWPWLSSTECPGKGSLPAVFVSIWASVRASLADTQCWDLSAGNMKWIYQVPILAAVVVNFFLFLNIIRVLASKLWETTTGKLDPRQQYRQVLAAPKPRVLPVHQDSSLRLWTRSRGRPCRAGCAPQALGTAQVSPFRKLLKSTLVLMPLFGVHYVVFMAMPYTEVSGLLWQIQMHYEMLFNSSQGFFVAFIYCFCNGEVQAEIKKAHVRRLLALRLGQRARPGSCCCAGQGARAPQSRSTSLAGRGAGGARGLLLPARPHLPGYIPGSDQLLPCPAQELSQKAWGENTVDLTELTPCQAKPNKELETML</sequence>
<evidence type="ECO:0000256" key="6">
    <source>
        <dbReference type="ARBA" id="ARBA00023040"/>
    </source>
</evidence>
<dbReference type="STRING" id="299123.ENSLSDP00000007417"/>
<proteinExistence type="inferred from homology"/>
<dbReference type="PRINTS" id="PR00249">
    <property type="entry name" value="GPCRSECRETIN"/>
</dbReference>
<dbReference type="InterPro" id="IPR000832">
    <property type="entry name" value="GPCR_2_secretin-like"/>
</dbReference>
<feature type="domain" description="G-protein coupled receptors family 2 profile 1" evidence="12">
    <location>
        <begin position="28"/>
        <end position="150"/>
    </location>
</feature>
<evidence type="ECO:0000256" key="5">
    <source>
        <dbReference type="ARBA" id="ARBA00022989"/>
    </source>
</evidence>
<keyword evidence="5 11" id="KW-1133">Transmembrane helix</keyword>
<keyword evidence="7 11" id="KW-0472">Membrane</keyword>
<dbReference type="InterPro" id="IPR036445">
    <property type="entry name" value="GPCR_2_extracell_dom_sf"/>
</dbReference>
<feature type="transmembrane region" description="Helical" evidence="11">
    <location>
        <begin position="167"/>
        <end position="190"/>
    </location>
</feature>
<evidence type="ECO:0000256" key="3">
    <source>
        <dbReference type="ARBA" id="ARBA00022475"/>
    </source>
</evidence>
<dbReference type="GO" id="GO:0005886">
    <property type="term" value="C:plasma membrane"/>
    <property type="evidence" value="ECO:0007669"/>
    <property type="project" value="UniProtKB-SubCell"/>
</dbReference>
<evidence type="ECO:0000256" key="10">
    <source>
        <dbReference type="ARBA" id="ARBA00023224"/>
    </source>
</evidence>
<evidence type="ECO:0000259" key="13">
    <source>
        <dbReference type="PROSITE" id="PS50261"/>
    </source>
</evidence>
<evidence type="ECO:0000256" key="11">
    <source>
        <dbReference type="SAM" id="Phobius"/>
    </source>
</evidence>
<comment type="similarity">
    <text evidence="2">Belongs to the G-protein coupled receptor 2 family.</text>
</comment>
<feature type="transmembrane region" description="Helical" evidence="11">
    <location>
        <begin position="491"/>
        <end position="512"/>
    </location>
</feature>
<keyword evidence="6" id="KW-0297">G-protein coupled receptor</keyword>
<evidence type="ECO:0000313" key="14">
    <source>
        <dbReference type="EMBL" id="OWK53141.1"/>
    </source>
</evidence>
<keyword evidence="8 14" id="KW-0675">Receptor</keyword>
<keyword evidence="3" id="KW-1003">Cell membrane</keyword>
<dbReference type="Gene3D" id="1.20.1070.10">
    <property type="entry name" value="Rhodopsin 7-helix transmembrane proteins"/>
    <property type="match status" value="1"/>
</dbReference>
<comment type="caution">
    <text evidence="14">The sequence shown here is derived from an EMBL/GenBank/DDBJ whole genome shotgun (WGS) entry which is preliminary data.</text>
</comment>
<dbReference type="PROSITE" id="PS00650">
    <property type="entry name" value="G_PROTEIN_RECEP_F2_2"/>
    <property type="match status" value="1"/>
</dbReference>
<evidence type="ECO:0000256" key="8">
    <source>
        <dbReference type="ARBA" id="ARBA00023170"/>
    </source>
</evidence>
<keyword evidence="15" id="KW-1185">Reference proteome</keyword>
<evidence type="ECO:0000256" key="7">
    <source>
        <dbReference type="ARBA" id="ARBA00023136"/>
    </source>
</evidence>
<dbReference type="Proteomes" id="UP000197619">
    <property type="component" value="Unassembled WGS sequence"/>
</dbReference>
<organism evidence="14 15">
    <name type="scientific">Lonchura striata</name>
    <name type="common">white-rumped munia</name>
    <dbReference type="NCBI Taxonomy" id="40157"/>
    <lineage>
        <taxon>Eukaryota</taxon>
        <taxon>Metazoa</taxon>
        <taxon>Chordata</taxon>
        <taxon>Craniata</taxon>
        <taxon>Vertebrata</taxon>
        <taxon>Euteleostomi</taxon>
        <taxon>Archelosauria</taxon>
        <taxon>Archosauria</taxon>
        <taxon>Dinosauria</taxon>
        <taxon>Saurischia</taxon>
        <taxon>Theropoda</taxon>
        <taxon>Coelurosauria</taxon>
        <taxon>Aves</taxon>
        <taxon>Neognathae</taxon>
        <taxon>Neoaves</taxon>
        <taxon>Telluraves</taxon>
        <taxon>Australaves</taxon>
        <taxon>Passeriformes</taxon>
        <taxon>Passeroidea</taxon>
        <taxon>Estrildidae</taxon>
        <taxon>Estrildinae</taxon>
        <taxon>Lonchura</taxon>
    </lineage>
</organism>
<dbReference type="AlphaFoldDB" id="A0A218UHU1"/>
<feature type="transmembrane region" description="Helical" evidence="11">
    <location>
        <begin position="461"/>
        <end position="479"/>
    </location>
</feature>
<keyword evidence="10" id="KW-0807">Transducer</keyword>
<dbReference type="InterPro" id="IPR001879">
    <property type="entry name" value="GPCR_2_extracellular_dom"/>
</dbReference>
<dbReference type="InterPro" id="IPR017983">
    <property type="entry name" value="GPCR_2_secretin-like_CS"/>
</dbReference>
<accession>A0A218UHU1</accession>
<gene>
    <name evidence="14" type="primary">PTH1R_0</name>
    <name evidence="14" type="ORF">RLOC_00004645</name>
</gene>
<dbReference type="Pfam" id="PF02793">
    <property type="entry name" value="HRM"/>
    <property type="match status" value="1"/>
</dbReference>
<dbReference type="SUPFAM" id="SSF111418">
    <property type="entry name" value="Hormone receptor domain"/>
    <property type="match status" value="1"/>
</dbReference>
<evidence type="ECO:0000256" key="1">
    <source>
        <dbReference type="ARBA" id="ARBA00004651"/>
    </source>
</evidence>
<feature type="domain" description="G-protein coupled receptors family 2 profile 2" evidence="13">
    <location>
        <begin position="165"/>
        <end position="513"/>
    </location>
</feature>
<evidence type="ECO:0000256" key="2">
    <source>
        <dbReference type="ARBA" id="ARBA00005314"/>
    </source>
</evidence>